<evidence type="ECO:0000256" key="2">
    <source>
        <dbReference type="ARBA" id="ARBA00010845"/>
    </source>
</evidence>
<dbReference type="Proteomes" id="UP001652624">
    <property type="component" value="Chromosome 7"/>
</dbReference>
<evidence type="ECO:0000256" key="1">
    <source>
        <dbReference type="ARBA" id="ARBA00004584"/>
    </source>
</evidence>
<proteinExistence type="inferred from homology"/>
<evidence type="ECO:0000256" key="4">
    <source>
        <dbReference type="ARBA" id="ARBA00022618"/>
    </source>
</evidence>
<dbReference type="InterPro" id="IPR038889">
    <property type="entry name" value="Shugoshin1/2"/>
</dbReference>
<evidence type="ECO:0000256" key="7">
    <source>
        <dbReference type="ARBA" id="ARBA00023306"/>
    </source>
</evidence>
<feature type="compositionally biased region" description="Low complexity" evidence="10">
    <location>
        <begin position="322"/>
        <end position="331"/>
    </location>
</feature>
<keyword evidence="11" id="KW-1185">Reference proteome</keyword>
<keyword evidence="7" id="KW-0131">Cell cycle</keyword>
<feature type="compositionally biased region" description="Basic and acidic residues" evidence="10">
    <location>
        <begin position="909"/>
        <end position="918"/>
    </location>
</feature>
<protein>
    <submittedName>
        <fullName evidence="12">Shugoshin 2 isoform X1</fullName>
    </submittedName>
</protein>
<feature type="coiled-coil region" evidence="9">
    <location>
        <begin position="86"/>
        <end position="113"/>
    </location>
</feature>
<feature type="region of interest" description="Disordered" evidence="10">
    <location>
        <begin position="372"/>
        <end position="410"/>
    </location>
</feature>
<keyword evidence="4" id="KW-0132">Cell division</keyword>
<accession>A0ABM3XMW2</accession>
<gene>
    <name evidence="12" type="primary">SGO2</name>
</gene>
<feature type="region of interest" description="Disordered" evidence="10">
    <location>
        <begin position="1"/>
        <end position="22"/>
    </location>
</feature>
<evidence type="ECO:0000256" key="5">
    <source>
        <dbReference type="ARBA" id="ARBA00022829"/>
    </source>
</evidence>
<keyword evidence="6 9" id="KW-0175">Coiled coil</keyword>
<dbReference type="RefSeq" id="XP_060050159.1">
    <property type="nucleotide sequence ID" value="XM_060194176.1"/>
</dbReference>
<feature type="compositionally biased region" description="Polar residues" evidence="10">
    <location>
        <begin position="372"/>
        <end position="383"/>
    </location>
</feature>
<reference evidence="12" key="1">
    <citation type="submission" date="2025-08" db="UniProtKB">
        <authorList>
            <consortium name="RefSeq"/>
        </authorList>
    </citation>
    <scope>IDENTIFICATION</scope>
</reference>
<evidence type="ECO:0000256" key="8">
    <source>
        <dbReference type="ARBA" id="ARBA00023328"/>
    </source>
</evidence>
<evidence type="ECO:0000256" key="9">
    <source>
        <dbReference type="SAM" id="Coils"/>
    </source>
</evidence>
<feature type="region of interest" description="Disordered" evidence="10">
    <location>
        <begin position="833"/>
        <end position="858"/>
    </location>
</feature>
<dbReference type="PANTHER" id="PTHR21577:SF3">
    <property type="entry name" value="SHUGOSHIN 1-RELATED"/>
    <property type="match status" value="1"/>
</dbReference>
<evidence type="ECO:0000313" key="12">
    <source>
        <dbReference type="RefSeq" id="XP_060050159.1"/>
    </source>
</evidence>
<dbReference type="GeneID" id="103121603"/>
<evidence type="ECO:0000256" key="3">
    <source>
        <dbReference type="ARBA" id="ARBA00022454"/>
    </source>
</evidence>
<feature type="region of interest" description="Disordered" evidence="10">
    <location>
        <begin position="877"/>
        <end position="927"/>
    </location>
</feature>
<evidence type="ECO:0000256" key="6">
    <source>
        <dbReference type="ARBA" id="ARBA00023054"/>
    </source>
</evidence>
<evidence type="ECO:0000313" key="11">
    <source>
        <dbReference type="Proteomes" id="UP001652624"/>
    </source>
</evidence>
<organism evidence="11 12">
    <name type="scientific">Erinaceus europaeus</name>
    <name type="common">Western European hedgehog</name>
    <dbReference type="NCBI Taxonomy" id="9365"/>
    <lineage>
        <taxon>Eukaryota</taxon>
        <taxon>Metazoa</taxon>
        <taxon>Chordata</taxon>
        <taxon>Craniata</taxon>
        <taxon>Vertebrata</taxon>
        <taxon>Euteleostomi</taxon>
        <taxon>Mammalia</taxon>
        <taxon>Eutheria</taxon>
        <taxon>Laurasiatheria</taxon>
        <taxon>Eulipotyphla</taxon>
        <taxon>Erinaceidae</taxon>
        <taxon>Erinaceinae</taxon>
        <taxon>Erinaceus</taxon>
    </lineage>
</organism>
<dbReference type="PANTHER" id="PTHR21577">
    <property type="entry name" value="SHUGOSHIN"/>
    <property type="match status" value="1"/>
</dbReference>
<feature type="compositionally biased region" description="Basic and acidic residues" evidence="10">
    <location>
        <begin position="332"/>
        <end position="344"/>
    </location>
</feature>
<sequence>MEYPAMETSSLSTSGMKKHVRDKRISKTAKLNVSLASKIKTKIINNSSIFKISLKHNNRALAQALSREKENSRKITTEKMLLQKEVEKLNFENTFLRLKLNNLNKKLIEIEALMSNNLLTAIEMSTICESSFMLPASKKKRASRQGAMMRLPFARVPLSSNDDDEEDGAEQIGCDSILLKASPDSSSSVSIRQALLTPQRLGLSQLKENKNDSEHISSIVDLFPKESHSHSNLNSKSSPVSKMKNAQSISHRKEKPSVSNVTERKKRASSRESSNPSAAPSCGTGLDEQISSPQLGGNNSRSDCADETTTKGQRDTQCLPDSSSEATSEPAAESKDQVPDRDDFQLQKTVYDTADMDLTAPEVSNIVVVSTGTKQKSNQQPSNCEMKVSRKVRTSNSHTKRERSKRPLKNSLVEDIEEKIKNESKIRCIILDDQEDLEGPELIFSLEQQNQLQEMNKISHHDDFDQDSGESKQCNRRIYVPSGHEKTYSFSYSSDKLQQKSKFDTDQRSLAYNKNKTSRQTFVIHKLESDNLFPNQQNKETISENLAVTNEFQGDDFSSKGNGKVCDYEAHNVLDFGKHVTDTQTIQKNESKLKKQLRQKVNRKTEIISEMNHTYRDSDQDVDSSEKGNFLLQIQETKETVSRNLEVYSDELQKPTFFTSSSGNLCDGKTQNRLDLKTQVTDMQPAQQSEIKASKRLKQKVNRKTEILSERNQTCGDNVEDVYGSARGSISLQTQQEKDGISKNLKASVECQKPLFTSSCGNLCDSGALNVLGLQKHLIDMFPVQQDELKVNKKHRQKLNRKTEIISEMNHLGNDKNMYCPEKDRTFSLTQSEEEVIPGNPEDPRELQTPPLSTRDHGDILDYETQGVWEFSRNVHDLQPPCQNQSKTEKIRQKKIKRKKTEIISEMNQIHENDDKSGPKKLGQKARQKTEIISEMSQTYGDNAKEDSIEDLDVKITHSKQRLECQGGMSGYNTETNSNEKEVYDRFSDGYKLDKNIEKESPGNSKTILTEDKNKPLLYLADSPQTFISLESGLKHSVADPNPGNQMKSHKNLKQTMTTLNKTNIPTVDVKKGECKAPKIKSKAKKRKIFIESSPDRCALEEIASDSIQGTAVESQQTEKAISLEDEKSAKLKSVSYKTVFTCLSEVYASNIQDSPFSRVRESSVPLRISSSENLIMKENIVPESSPIFQLSGDSCEKRKFNWRTQKSGRDDGALQDLTNLSFVSNNSIQSENLSEDLSELPSRRRRCAPLSLKEPSLRKPRILAYCLSKLQSRCHTPLILI</sequence>
<comment type="subcellular location">
    <subcellularLocation>
        <location evidence="1">Chromosome</location>
        <location evidence="1">Centromere</location>
    </subcellularLocation>
</comment>
<comment type="similarity">
    <text evidence="2">Belongs to the shugoshin family.</text>
</comment>
<keyword evidence="5" id="KW-0159">Chromosome partition</keyword>
<keyword evidence="8" id="KW-0137">Centromere</keyword>
<keyword evidence="3" id="KW-0158">Chromosome</keyword>
<feature type="compositionally biased region" description="Basic residues" evidence="10">
    <location>
        <begin position="389"/>
        <end position="408"/>
    </location>
</feature>
<evidence type="ECO:0000256" key="10">
    <source>
        <dbReference type="SAM" id="MobiDB-lite"/>
    </source>
</evidence>
<feature type="region of interest" description="Disordered" evidence="10">
    <location>
        <begin position="226"/>
        <end position="344"/>
    </location>
</feature>
<feature type="compositionally biased region" description="Low complexity" evidence="10">
    <location>
        <begin position="230"/>
        <end position="242"/>
    </location>
</feature>
<feature type="compositionally biased region" description="Polar residues" evidence="10">
    <location>
        <begin position="289"/>
        <end position="302"/>
    </location>
</feature>
<name>A0ABM3XMW2_ERIEU</name>